<accession>A0ABS7NX31</accession>
<reference evidence="1 2" key="1">
    <citation type="submission" date="2020-06" db="EMBL/GenBank/DDBJ databases">
        <title>Taxonomy, biology and ecology of Rhodococcus bacteria occurring in California pistachio and other woody hosts as revealed by genome sequence analyses.</title>
        <authorList>
            <person name="Gai Y."/>
            <person name="Riely B."/>
        </authorList>
    </citation>
    <scope>NUCLEOTIDE SEQUENCE [LARGE SCALE GENOMIC DNA]</scope>
    <source>
        <strain evidence="1 2">BP-284</strain>
    </source>
</reference>
<evidence type="ECO:0000313" key="2">
    <source>
        <dbReference type="Proteomes" id="UP001520140"/>
    </source>
</evidence>
<protein>
    <submittedName>
        <fullName evidence="1">Uncharacterized protein</fullName>
    </submittedName>
</protein>
<organism evidence="1 2">
    <name type="scientific">Rhodococcoides kroppenstedtii</name>
    <dbReference type="NCBI Taxonomy" id="293050"/>
    <lineage>
        <taxon>Bacteria</taxon>
        <taxon>Bacillati</taxon>
        <taxon>Actinomycetota</taxon>
        <taxon>Actinomycetes</taxon>
        <taxon>Mycobacteriales</taxon>
        <taxon>Nocardiaceae</taxon>
        <taxon>Rhodococcoides</taxon>
    </lineage>
</organism>
<comment type="caution">
    <text evidence="1">The sequence shown here is derived from an EMBL/GenBank/DDBJ whole genome shotgun (WGS) entry which is preliminary data.</text>
</comment>
<keyword evidence="2" id="KW-1185">Reference proteome</keyword>
<proteinExistence type="predicted"/>
<dbReference type="RefSeq" id="WP_068099944.1">
    <property type="nucleotide sequence ID" value="NZ_JABUKE010000023.1"/>
</dbReference>
<evidence type="ECO:0000313" key="1">
    <source>
        <dbReference type="EMBL" id="MBY6322575.1"/>
    </source>
</evidence>
<sequence length="82" mass="8694">MRSRVGAYAIQIERLAVSAGLQAEFENAVMLPQIIIQHNGGLYLAAHRDDADPGLASAKNGQAFLLMVAAIAGAFEASLNRQ</sequence>
<dbReference type="Proteomes" id="UP001520140">
    <property type="component" value="Unassembled WGS sequence"/>
</dbReference>
<name>A0ABS7NX31_9NOCA</name>
<dbReference type="EMBL" id="JABUKG010000022">
    <property type="protein sequence ID" value="MBY6322575.1"/>
    <property type="molecule type" value="Genomic_DNA"/>
</dbReference>
<gene>
    <name evidence="1" type="ORF">HQ605_17255</name>
</gene>